<dbReference type="Proteomes" id="UP001159042">
    <property type="component" value="Unassembled WGS sequence"/>
</dbReference>
<protein>
    <recommendedName>
        <fullName evidence="2">Chitin-binding type-4 domain-containing protein</fullName>
    </recommendedName>
</protein>
<keyword evidence="4" id="KW-1185">Reference proteome</keyword>
<proteinExistence type="predicted"/>
<feature type="signal peptide" evidence="1">
    <location>
        <begin position="1"/>
        <end position="19"/>
    </location>
</feature>
<dbReference type="Pfam" id="PF03067">
    <property type="entry name" value="LPMO_10"/>
    <property type="match status" value="1"/>
</dbReference>
<evidence type="ECO:0000313" key="4">
    <source>
        <dbReference type="Proteomes" id="UP001159042"/>
    </source>
</evidence>
<dbReference type="InterPro" id="IPR004302">
    <property type="entry name" value="Cellulose/chitin-bd_N"/>
</dbReference>
<sequence length="117" mass="12759">MKYCLVLLVAAVIAREVVGHGMMLDPPNRGSLWRFDIPGAVPNYYDTGNNCGSFGVQYSLGMKCGVCGDAWTDPRPRDNENTGKLGRGIIAKTYQAGSVIETKINITANHNGTFTYR</sequence>
<evidence type="ECO:0000259" key="2">
    <source>
        <dbReference type="Pfam" id="PF03067"/>
    </source>
</evidence>
<feature type="domain" description="Chitin-binding type-4" evidence="2">
    <location>
        <begin position="20"/>
        <end position="116"/>
    </location>
</feature>
<keyword evidence="1" id="KW-0732">Signal</keyword>
<feature type="chain" id="PRO_5043317052" description="Chitin-binding type-4 domain-containing protein" evidence="1">
    <location>
        <begin position="20"/>
        <end position="117"/>
    </location>
</feature>
<name>A0AAV8VJQ4_9CUCU</name>
<comment type="caution">
    <text evidence="3">The sequence shown here is derived from an EMBL/GenBank/DDBJ whole genome shotgun (WGS) entry which is preliminary data.</text>
</comment>
<organism evidence="3 4">
    <name type="scientific">Exocentrus adspersus</name>
    <dbReference type="NCBI Taxonomy" id="1586481"/>
    <lineage>
        <taxon>Eukaryota</taxon>
        <taxon>Metazoa</taxon>
        <taxon>Ecdysozoa</taxon>
        <taxon>Arthropoda</taxon>
        <taxon>Hexapoda</taxon>
        <taxon>Insecta</taxon>
        <taxon>Pterygota</taxon>
        <taxon>Neoptera</taxon>
        <taxon>Endopterygota</taxon>
        <taxon>Coleoptera</taxon>
        <taxon>Polyphaga</taxon>
        <taxon>Cucujiformia</taxon>
        <taxon>Chrysomeloidea</taxon>
        <taxon>Cerambycidae</taxon>
        <taxon>Lamiinae</taxon>
        <taxon>Acanthocinini</taxon>
        <taxon>Exocentrus</taxon>
    </lineage>
</organism>
<reference evidence="3 4" key="1">
    <citation type="journal article" date="2023" name="Insect Mol. Biol.">
        <title>Genome sequencing provides insights into the evolution of gene families encoding plant cell wall-degrading enzymes in longhorned beetles.</title>
        <authorList>
            <person name="Shin N.R."/>
            <person name="Okamura Y."/>
            <person name="Kirsch R."/>
            <person name="Pauchet Y."/>
        </authorList>
    </citation>
    <scope>NUCLEOTIDE SEQUENCE [LARGE SCALE GENOMIC DNA]</scope>
    <source>
        <strain evidence="3">EAD_L_NR</strain>
    </source>
</reference>
<evidence type="ECO:0000313" key="3">
    <source>
        <dbReference type="EMBL" id="KAJ8914473.1"/>
    </source>
</evidence>
<accession>A0AAV8VJQ4</accession>
<dbReference type="AlphaFoldDB" id="A0AAV8VJQ4"/>
<gene>
    <name evidence="3" type="ORF">NQ315_002745</name>
</gene>
<dbReference type="EMBL" id="JANEYG010000070">
    <property type="protein sequence ID" value="KAJ8914473.1"/>
    <property type="molecule type" value="Genomic_DNA"/>
</dbReference>
<evidence type="ECO:0000256" key="1">
    <source>
        <dbReference type="SAM" id="SignalP"/>
    </source>
</evidence>